<accession>A0A2T3NE20</accession>
<evidence type="ECO:0000313" key="1">
    <source>
        <dbReference type="EMBL" id="PSW12644.1"/>
    </source>
</evidence>
<dbReference type="Proteomes" id="UP000241771">
    <property type="component" value="Unassembled WGS sequence"/>
</dbReference>
<name>A0A2T3NE20_9GAMM</name>
<sequence length="99" mass="10848">MKMLVVGSLMTLSVTNMVHAEPLDKAVWQNELDRMMVEQKTEAVKTLQEENQQLLIGALPSVNRVVVDSIKTECPNAQGDVLVVGCQSVRVAELDIAAK</sequence>
<organism evidence="1 2">
    <name type="scientific">Photobacterium sanctipauli</name>
    <dbReference type="NCBI Taxonomy" id="1342794"/>
    <lineage>
        <taxon>Bacteria</taxon>
        <taxon>Pseudomonadati</taxon>
        <taxon>Pseudomonadota</taxon>
        <taxon>Gammaproteobacteria</taxon>
        <taxon>Vibrionales</taxon>
        <taxon>Vibrionaceae</taxon>
        <taxon>Photobacterium</taxon>
    </lineage>
</organism>
<reference evidence="1 2" key="1">
    <citation type="submission" date="2018-01" db="EMBL/GenBank/DDBJ databases">
        <title>Whole genome sequencing of Histamine producing bacteria.</title>
        <authorList>
            <person name="Butler K."/>
        </authorList>
    </citation>
    <scope>NUCLEOTIDE SEQUENCE [LARGE SCALE GENOMIC DNA]</scope>
    <source>
        <strain evidence="1 2">DSM 100436</strain>
    </source>
</reference>
<gene>
    <name evidence="1" type="ORF">C9I98_23220</name>
</gene>
<evidence type="ECO:0000313" key="2">
    <source>
        <dbReference type="Proteomes" id="UP000241771"/>
    </source>
</evidence>
<dbReference type="EMBL" id="PYMA01000021">
    <property type="protein sequence ID" value="PSW12644.1"/>
    <property type="molecule type" value="Genomic_DNA"/>
</dbReference>
<keyword evidence="2" id="KW-1185">Reference proteome</keyword>
<dbReference type="RefSeq" id="WP_036824015.1">
    <property type="nucleotide sequence ID" value="NZ_JGVO01000507.1"/>
</dbReference>
<proteinExistence type="predicted"/>
<dbReference type="AlphaFoldDB" id="A0A2T3NE20"/>
<comment type="caution">
    <text evidence="1">The sequence shown here is derived from an EMBL/GenBank/DDBJ whole genome shotgun (WGS) entry which is preliminary data.</text>
</comment>
<protein>
    <submittedName>
        <fullName evidence="1">Uncharacterized protein</fullName>
    </submittedName>
</protein>